<dbReference type="Proteomes" id="UP000885826">
    <property type="component" value="Unassembled WGS sequence"/>
</dbReference>
<keyword evidence="1" id="KW-1133">Transmembrane helix</keyword>
<accession>A0A9C9K0U4</accession>
<evidence type="ECO:0000256" key="1">
    <source>
        <dbReference type="SAM" id="Phobius"/>
    </source>
</evidence>
<sequence length="472" mass="52744">MGRDIVLNFLSMEIHFPFYSFTFSLLLAVSFLSAQVGWGPDVRLTYMQGGGWYPRAACCGDTIHLVWWQAYTGHDEIYYMRSTDAGESWSEPVRLSVEDEQSGTMPVVACNGSTIYVFWCEEDFGTLFKKSTDGGITWSSIDSTLQGEVYQDVAMSNDTIFLAGGRDPGDIIFRLGIDSGNIWLPLQIVGYGCYVRHYVSSPLVNFTYQVTRYCQEIMFKQSSDNGSTWPDSMIVSYFDSVGSQTPRIDGDDSGGIHIVWYDYKYSPYPWTGDIFYRASRDSGNTWEPIDSLTIQHRAVASDILAEGSNLHLVWDDERNGNFEIYYRMSSDLGRTWGPEIRLTDAINSSSNPALACGGGYLHLFWQDARDDSIGARNAIYYKRKDLSGGISELEGVLSSGIDFGVYPNPFSKLINISLGKGYSAESREKTVGTMPIPLSLKVFDVSGKEVIAYEITGKKARIDTRSLPCGVY</sequence>
<feature type="transmembrane region" description="Helical" evidence="1">
    <location>
        <begin position="16"/>
        <end position="38"/>
    </location>
</feature>
<evidence type="ECO:0000259" key="2">
    <source>
        <dbReference type="PROSITE" id="PS01159"/>
    </source>
</evidence>
<dbReference type="Gene3D" id="2.120.10.10">
    <property type="match status" value="2"/>
</dbReference>
<dbReference type="CDD" id="cd15482">
    <property type="entry name" value="Sialidase_non-viral"/>
    <property type="match status" value="1"/>
</dbReference>
<feature type="non-terminal residue" evidence="3">
    <location>
        <position position="472"/>
    </location>
</feature>
<dbReference type="PROSITE" id="PS01159">
    <property type="entry name" value="WW_DOMAIN_1"/>
    <property type="match status" value="1"/>
</dbReference>
<dbReference type="InterPro" id="IPR026444">
    <property type="entry name" value="Secre_tail"/>
</dbReference>
<evidence type="ECO:0000313" key="4">
    <source>
        <dbReference type="Proteomes" id="UP000885826"/>
    </source>
</evidence>
<keyword evidence="1" id="KW-0812">Transmembrane</keyword>
<comment type="caution">
    <text evidence="3">The sequence shown here is derived from an EMBL/GenBank/DDBJ whole genome shotgun (WGS) entry which is preliminary data.</text>
</comment>
<dbReference type="Pfam" id="PF18962">
    <property type="entry name" value="Por_Secre_tail"/>
    <property type="match status" value="1"/>
</dbReference>
<name>A0A9C9K0U4_UNCW3</name>
<protein>
    <recommendedName>
        <fullName evidence="2">WW domain-containing protein</fullName>
    </recommendedName>
</protein>
<dbReference type="EMBL" id="DRIG01000079">
    <property type="protein sequence ID" value="HEC78939.1"/>
    <property type="molecule type" value="Genomic_DNA"/>
</dbReference>
<proteinExistence type="predicted"/>
<reference evidence="3" key="1">
    <citation type="journal article" date="2020" name="mSystems">
        <title>Genome- and Community-Level Interaction Insights into Carbon Utilization and Element Cycling Functions of Hydrothermarchaeota in Hydrothermal Sediment.</title>
        <authorList>
            <person name="Zhou Z."/>
            <person name="Liu Y."/>
            <person name="Xu W."/>
            <person name="Pan J."/>
            <person name="Luo Z.H."/>
            <person name="Li M."/>
        </authorList>
    </citation>
    <scope>NUCLEOTIDE SEQUENCE</scope>
    <source>
        <strain evidence="3">HyVt-388</strain>
    </source>
</reference>
<gene>
    <name evidence="3" type="ORF">ENI34_07335</name>
</gene>
<evidence type="ECO:0000313" key="3">
    <source>
        <dbReference type="EMBL" id="HEC78939.1"/>
    </source>
</evidence>
<keyword evidence="1" id="KW-0472">Membrane</keyword>
<dbReference type="InterPro" id="IPR001202">
    <property type="entry name" value="WW_dom"/>
</dbReference>
<feature type="domain" description="WW" evidence="2">
    <location>
        <begin position="67"/>
        <end position="92"/>
    </location>
</feature>
<organism evidence="3 4">
    <name type="scientific">candidate division WOR-3 bacterium</name>
    <dbReference type="NCBI Taxonomy" id="2052148"/>
    <lineage>
        <taxon>Bacteria</taxon>
        <taxon>Bacteria division WOR-3</taxon>
    </lineage>
</organism>
<dbReference type="SUPFAM" id="SSF110296">
    <property type="entry name" value="Oligoxyloglucan reducing end-specific cellobiohydrolase"/>
    <property type="match status" value="1"/>
</dbReference>
<dbReference type="AlphaFoldDB" id="A0A9C9K0U4"/>